<comment type="caution">
    <text evidence="2">The sequence shown here is derived from an EMBL/GenBank/DDBJ whole genome shotgun (WGS) entry which is preliminary data.</text>
</comment>
<feature type="domain" description="HNH nuclease" evidence="1">
    <location>
        <begin position="103"/>
        <end position="159"/>
    </location>
</feature>
<dbReference type="EMBL" id="LAZR01000342">
    <property type="protein sequence ID" value="KKN73537.1"/>
    <property type="molecule type" value="Genomic_DNA"/>
</dbReference>
<evidence type="ECO:0000313" key="2">
    <source>
        <dbReference type="EMBL" id="KKN73537.1"/>
    </source>
</evidence>
<dbReference type="CDD" id="cd00085">
    <property type="entry name" value="HNHc"/>
    <property type="match status" value="1"/>
</dbReference>
<evidence type="ECO:0000259" key="1">
    <source>
        <dbReference type="SMART" id="SM00507"/>
    </source>
</evidence>
<organism evidence="2">
    <name type="scientific">marine sediment metagenome</name>
    <dbReference type="NCBI Taxonomy" id="412755"/>
    <lineage>
        <taxon>unclassified sequences</taxon>
        <taxon>metagenomes</taxon>
        <taxon>ecological metagenomes</taxon>
    </lineage>
</organism>
<protein>
    <recommendedName>
        <fullName evidence="1">HNH nuclease domain-containing protein</fullName>
    </recommendedName>
</protein>
<dbReference type="Gene3D" id="1.10.10.60">
    <property type="entry name" value="Homeodomain-like"/>
    <property type="match status" value="1"/>
</dbReference>
<dbReference type="SMART" id="SM00507">
    <property type="entry name" value="HNHc"/>
    <property type="match status" value="1"/>
</dbReference>
<dbReference type="AlphaFoldDB" id="A0A0F9TFC8"/>
<dbReference type="InterPro" id="IPR009061">
    <property type="entry name" value="DNA-bd_dom_put_sf"/>
</dbReference>
<gene>
    <name evidence="2" type="ORF">LCGC14_0399830</name>
</gene>
<sequence>MKRTFLARCVSTALTQREIARLVGCSQTTVRYWLRKHGLKTIRRPRKVYHCLACDKVLDRDTKRWNKFCNTACFQEHCYRTYIAGWLRGKERGGGADGSVSDYVRRYLFEQAEGKCVKCGWAEINPVTQKKPLGVNHKDGNSRNHRLSNLELLCPNCHSLTPTFGSLNNGRGRHHRRKAALLKRVAG</sequence>
<accession>A0A0F9TFC8</accession>
<proteinExistence type="predicted"/>
<dbReference type="InterPro" id="IPR003615">
    <property type="entry name" value="HNH_nuc"/>
</dbReference>
<name>A0A0F9TFC8_9ZZZZ</name>
<dbReference type="SUPFAM" id="SSF46955">
    <property type="entry name" value="Putative DNA-binding domain"/>
    <property type="match status" value="1"/>
</dbReference>
<reference evidence="2" key="1">
    <citation type="journal article" date="2015" name="Nature">
        <title>Complex archaea that bridge the gap between prokaryotes and eukaryotes.</title>
        <authorList>
            <person name="Spang A."/>
            <person name="Saw J.H."/>
            <person name="Jorgensen S.L."/>
            <person name="Zaremba-Niedzwiedzka K."/>
            <person name="Martijn J."/>
            <person name="Lind A.E."/>
            <person name="van Eijk R."/>
            <person name="Schleper C."/>
            <person name="Guy L."/>
            <person name="Ettema T.J."/>
        </authorList>
    </citation>
    <scope>NUCLEOTIDE SEQUENCE</scope>
</reference>